<gene>
    <name evidence="2" type="ORF">PTTG_25794</name>
</gene>
<feature type="compositionally biased region" description="Polar residues" evidence="1">
    <location>
        <begin position="121"/>
        <end position="134"/>
    </location>
</feature>
<evidence type="ECO:0000313" key="2">
    <source>
        <dbReference type="EMBL" id="OAV98083.1"/>
    </source>
</evidence>
<reference evidence="3" key="4">
    <citation type="submission" date="2025-05" db="UniProtKB">
        <authorList>
            <consortium name="EnsemblFungi"/>
        </authorList>
    </citation>
    <scope>IDENTIFICATION</scope>
    <source>
        <strain evidence="3">isolate 1-1 / race 1 (BBBD)</strain>
    </source>
</reference>
<name>A0A180H163_PUCT1</name>
<reference evidence="2" key="1">
    <citation type="submission" date="2009-11" db="EMBL/GenBank/DDBJ databases">
        <authorList>
            <consortium name="The Broad Institute Genome Sequencing Platform"/>
            <person name="Ward D."/>
            <person name="Feldgarden M."/>
            <person name="Earl A."/>
            <person name="Young S.K."/>
            <person name="Zeng Q."/>
            <person name="Koehrsen M."/>
            <person name="Alvarado L."/>
            <person name="Berlin A."/>
            <person name="Bochicchio J."/>
            <person name="Borenstein D."/>
            <person name="Chapman S.B."/>
            <person name="Chen Z."/>
            <person name="Engels R."/>
            <person name="Freedman E."/>
            <person name="Gellesch M."/>
            <person name="Goldberg J."/>
            <person name="Griggs A."/>
            <person name="Gujja S."/>
            <person name="Heilman E."/>
            <person name="Heiman D."/>
            <person name="Hepburn T."/>
            <person name="Howarth C."/>
            <person name="Jen D."/>
            <person name="Larson L."/>
            <person name="Lewis B."/>
            <person name="Mehta T."/>
            <person name="Park D."/>
            <person name="Pearson M."/>
            <person name="Roberts A."/>
            <person name="Saif S."/>
            <person name="Shea T."/>
            <person name="Shenoy N."/>
            <person name="Sisk P."/>
            <person name="Stolte C."/>
            <person name="Sykes S."/>
            <person name="Thomson T."/>
            <person name="Walk T."/>
            <person name="White J."/>
            <person name="Yandava C."/>
            <person name="Izard J."/>
            <person name="Baranova O.V."/>
            <person name="Blanton J.M."/>
            <person name="Tanner A.C."/>
            <person name="Dewhirst F.E."/>
            <person name="Haas B."/>
            <person name="Nusbaum C."/>
            <person name="Birren B."/>
        </authorList>
    </citation>
    <scope>NUCLEOTIDE SEQUENCE [LARGE SCALE GENOMIC DNA]</scope>
    <source>
        <strain evidence="2">1-1 BBBD Race 1</strain>
    </source>
</reference>
<protein>
    <submittedName>
        <fullName evidence="2 3">Uncharacterized protein</fullName>
    </submittedName>
</protein>
<dbReference type="EMBL" id="ADAS02000009">
    <property type="protein sequence ID" value="OAV98083.1"/>
    <property type="molecule type" value="Genomic_DNA"/>
</dbReference>
<evidence type="ECO:0000313" key="4">
    <source>
        <dbReference type="Proteomes" id="UP000005240"/>
    </source>
</evidence>
<dbReference type="AlphaFoldDB" id="A0A180H163"/>
<feature type="region of interest" description="Disordered" evidence="1">
    <location>
        <begin position="84"/>
        <end position="184"/>
    </location>
</feature>
<evidence type="ECO:0000256" key="1">
    <source>
        <dbReference type="SAM" id="MobiDB-lite"/>
    </source>
</evidence>
<feature type="compositionally biased region" description="Basic and acidic residues" evidence="1">
    <location>
        <begin position="135"/>
        <end position="146"/>
    </location>
</feature>
<feature type="compositionally biased region" description="Polar residues" evidence="1">
    <location>
        <begin position="92"/>
        <end position="105"/>
    </location>
</feature>
<evidence type="ECO:0000313" key="3">
    <source>
        <dbReference type="EnsemblFungi" id="PTTG_25794-t43_1-p1"/>
    </source>
</evidence>
<dbReference type="EnsemblFungi" id="PTTG_25794-t43_1">
    <property type="protein sequence ID" value="PTTG_25794-t43_1-p1"/>
    <property type="gene ID" value="PTTG_25794"/>
</dbReference>
<reference evidence="3 4" key="3">
    <citation type="journal article" date="2017" name="G3 (Bethesda)">
        <title>Comparative analysis highlights variable genome content of wheat rusts and divergence of the mating loci.</title>
        <authorList>
            <person name="Cuomo C.A."/>
            <person name="Bakkeren G."/>
            <person name="Khalil H.B."/>
            <person name="Panwar V."/>
            <person name="Joly D."/>
            <person name="Linning R."/>
            <person name="Sakthikumar S."/>
            <person name="Song X."/>
            <person name="Adiconis X."/>
            <person name="Fan L."/>
            <person name="Goldberg J.M."/>
            <person name="Levin J.Z."/>
            <person name="Young S."/>
            <person name="Zeng Q."/>
            <person name="Anikster Y."/>
            <person name="Bruce M."/>
            <person name="Wang M."/>
            <person name="Yin C."/>
            <person name="McCallum B."/>
            <person name="Szabo L.J."/>
            <person name="Hulbert S."/>
            <person name="Chen X."/>
            <person name="Fellers J.P."/>
        </authorList>
    </citation>
    <scope>NUCLEOTIDE SEQUENCE</scope>
    <source>
        <strain evidence="3">isolate 1-1 / race 1 (BBBD)</strain>
        <strain evidence="4">Isolate 1-1 / race 1 (BBBD)</strain>
    </source>
</reference>
<dbReference type="VEuPathDB" id="FungiDB:PTTG_25794"/>
<sequence length="252" mass="28281">MGLFSRLRVPSTRLADEVTSPPPSPSQVTPPTLHHHLKRPTRLLRSENLEFQELLRAEPARVGLSSGDNNQLKIVSRLALKWKNRHKGVSSPADTSRNNDLTPQRSLPMPISPPNPVPGANSKSVSHSSRTTAETPRREKTAKPRGESTAALTPKDKDTSSPLVSRQRSFPQISRPSLLPDDTKNKQFSLYYPLRQHPDDTRVDMDFSVLSSISERDSAENRQLSYTSSTQDLVKFYQEVNGYNRKRPLLAL</sequence>
<dbReference type="Proteomes" id="UP000005240">
    <property type="component" value="Unassembled WGS sequence"/>
</dbReference>
<keyword evidence="4" id="KW-1185">Reference proteome</keyword>
<feature type="compositionally biased region" description="Polar residues" evidence="1">
    <location>
        <begin position="160"/>
        <end position="175"/>
    </location>
</feature>
<dbReference type="OrthoDB" id="2497203at2759"/>
<feature type="region of interest" description="Disordered" evidence="1">
    <location>
        <begin position="1"/>
        <end position="39"/>
    </location>
</feature>
<organism evidence="2">
    <name type="scientific">Puccinia triticina (isolate 1-1 / race 1 (BBBD))</name>
    <name type="common">Brown leaf rust fungus</name>
    <dbReference type="NCBI Taxonomy" id="630390"/>
    <lineage>
        <taxon>Eukaryota</taxon>
        <taxon>Fungi</taxon>
        <taxon>Dikarya</taxon>
        <taxon>Basidiomycota</taxon>
        <taxon>Pucciniomycotina</taxon>
        <taxon>Pucciniomycetes</taxon>
        <taxon>Pucciniales</taxon>
        <taxon>Pucciniaceae</taxon>
        <taxon>Puccinia</taxon>
    </lineage>
</organism>
<reference evidence="2" key="2">
    <citation type="submission" date="2016-05" db="EMBL/GenBank/DDBJ databases">
        <title>Comparative analysis highlights variable genome content of wheat rusts and divergence of the mating loci.</title>
        <authorList>
            <person name="Cuomo C.A."/>
            <person name="Bakkeren G."/>
            <person name="Szabo L."/>
            <person name="Khalil H."/>
            <person name="Joly D."/>
            <person name="Goldberg J."/>
            <person name="Young S."/>
            <person name="Zeng Q."/>
            <person name="Fellers J."/>
        </authorList>
    </citation>
    <scope>NUCLEOTIDE SEQUENCE [LARGE SCALE GENOMIC DNA]</scope>
    <source>
        <strain evidence="2">1-1 BBBD Race 1</strain>
    </source>
</reference>
<proteinExistence type="predicted"/>
<accession>A0A180H163</accession>